<name>A0A1H4IKH3_RHOJO</name>
<reference evidence="2" key="1">
    <citation type="submission" date="2016-10" db="EMBL/GenBank/DDBJ databases">
        <authorList>
            <person name="Varghese N."/>
        </authorList>
    </citation>
    <scope>NUCLEOTIDE SEQUENCE [LARGE SCALE GENOMIC DNA]</scope>
    <source>
        <strain evidence="2">DSM 44719</strain>
    </source>
</reference>
<dbReference type="Proteomes" id="UP000183407">
    <property type="component" value="Unassembled WGS sequence"/>
</dbReference>
<evidence type="ECO:0000313" key="2">
    <source>
        <dbReference type="Proteomes" id="UP000183407"/>
    </source>
</evidence>
<gene>
    <name evidence="1" type="ORF">SAMN04490220_0024</name>
</gene>
<proteinExistence type="predicted"/>
<dbReference type="EMBL" id="FNTL01000002">
    <property type="protein sequence ID" value="SEB33762.1"/>
    <property type="molecule type" value="Genomic_DNA"/>
</dbReference>
<sequence length="34" mass="3576">MIRVALAGYEAAIFAAVVLCLALGKDCYLSGIPY</sequence>
<dbReference type="AlphaFoldDB" id="A0A1H4IKH3"/>
<organism evidence="1 2">
    <name type="scientific">Rhodococcus jostii</name>
    <dbReference type="NCBI Taxonomy" id="132919"/>
    <lineage>
        <taxon>Bacteria</taxon>
        <taxon>Bacillati</taxon>
        <taxon>Actinomycetota</taxon>
        <taxon>Actinomycetes</taxon>
        <taxon>Mycobacteriales</taxon>
        <taxon>Nocardiaceae</taxon>
        <taxon>Rhodococcus</taxon>
    </lineage>
</organism>
<evidence type="ECO:0000313" key="1">
    <source>
        <dbReference type="EMBL" id="SEB33762.1"/>
    </source>
</evidence>
<protein>
    <submittedName>
        <fullName evidence="1">Uncharacterized protein</fullName>
    </submittedName>
</protein>
<accession>A0A1H4IKH3</accession>